<evidence type="ECO:0000256" key="2">
    <source>
        <dbReference type="ARBA" id="ARBA00022833"/>
    </source>
</evidence>
<dbReference type="GO" id="GO:0000978">
    <property type="term" value="F:RNA polymerase II cis-regulatory region sequence-specific DNA binding"/>
    <property type="evidence" value="ECO:0007669"/>
    <property type="project" value="TreeGrafter"/>
</dbReference>
<dbReference type="GO" id="GO:0016592">
    <property type="term" value="C:mediator complex"/>
    <property type="evidence" value="ECO:0007669"/>
    <property type="project" value="InterPro"/>
</dbReference>
<keyword evidence="6 7" id="KW-0539">Nucleus</keyword>
<comment type="subunit">
    <text evidence="7">Component of the Mediator complex.</text>
</comment>
<comment type="caution">
    <text evidence="10">The sequence shown here is derived from an EMBL/GenBank/DDBJ whole genome shotgun (WGS) entry which is preliminary data.</text>
</comment>
<dbReference type="GO" id="GO:0006351">
    <property type="term" value="P:DNA-templated transcription"/>
    <property type="evidence" value="ECO:0007669"/>
    <property type="project" value="InterPro"/>
</dbReference>
<evidence type="ECO:0000256" key="5">
    <source>
        <dbReference type="ARBA" id="ARBA00023163"/>
    </source>
</evidence>
<accession>A0A177EXX4</accession>
<evidence type="ECO:0000313" key="11">
    <source>
        <dbReference type="Proteomes" id="UP000077002"/>
    </source>
</evidence>
<comment type="subcellular location">
    <subcellularLocation>
        <location evidence="7">Nucleus</location>
    </subcellularLocation>
</comment>
<dbReference type="InterPro" id="IPR007219">
    <property type="entry name" value="XnlR_reg_dom"/>
</dbReference>
<keyword evidence="4" id="KW-0238">DNA-binding</keyword>
<name>A0A177EXX4_9EURO</name>
<proteinExistence type="inferred from homology"/>
<keyword evidence="11" id="KW-1185">Reference proteome</keyword>
<dbReference type="CDD" id="cd12148">
    <property type="entry name" value="fungal_TF_MHR"/>
    <property type="match status" value="1"/>
</dbReference>
<reference evidence="10 11" key="1">
    <citation type="submission" date="2016-03" db="EMBL/GenBank/DDBJ databases">
        <title>Draft genome sequence of the Fonsecaea monophora CBS 269.37.</title>
        <authorList>
            <person name="Bombassaro A."/>
            <person name="Vinicius W.A."/>
            <person name="De Hoog S."/>
            <person name="Sun J."/>
            <person name="Souza E.M."/>
            <person name="Raittz R.T."/>
            <person name="Costa F."/>
            <person name="Leao A.C."/>
            <person name="Tadra-Sfeir M.Z."/>
            <person name="Baura V."/>
            <person name="Balsanelli E."/>
            <person name="Pedrosa F.O."/>
            <person name="Moreno L.F."/>
            <person name="Steffens M.B."/>
            <person name="Xi L."/>
            <person name="Bocca A.L."/>
            <person name="Felipe M.S."/>
            <person name="Teixeira M."/>
            <person name="Telles Filho F.Q."/>
            <person name="Azevedo C.M."/>
            <person name="Gomes R."/>
            <person name="Vicente V.A."/>
        </authorList>
    </citation>
    <scope>NUCLEOTIDE SEQUENCE [LARGE SCALE GENOMIC DNA]</scope>
    <source>
        <strain evidence="10 11">CBS 269.37</strain>
    </source>
</reference>
<protein>
    <recommendedName>
        <fullName evidence="7">Mediator of RNA polymerase II transcription subunit 17</fullName>
    </recommendedName>
    <alternativeName>
        <fullName evidence="7">Mediator complex subunit 17</fullName>
    </alternativeName>
</protein>
<evidence type="ECO:0000259" key="9">
    <source>
        <dbReference type="SMART" id="SM00906"/>
    </source>
</evidence>
<feature type="compositionally biased region" description="Acidic residues" evidence="8">
    <location>
        <begin position="62"/>
        <end position="71"/>
    </location>
</feature>
<dbReference type="OrthoDB" id="5319830at2759"/>
<dbReference type="GO" id="GO:0001228">
    <property type="term" value="F:DNA-binding transcription activator activity, RNA polymerase II-specific"/>
    <property type="evidence" value="ECO:0007669"/>
    <property type="project" value="TreeGrafter"/>
</dbReference>
<comment type="function">
    <text evidence="7">Component of the Mediator complex, a coactivator involved in the regulated transcription of nearly all RNA polymerase II-dependent genes. Mediator functions as a bridge to convey information from gene-specific regulatory proteins to the basal RNA polymerase II transcription machinery. Mediator is recruited to promoters by direct interactions with regulatory proteins and serves as a scaffold for the assembly of a functional preinitiation complex with RNA polymerase II and the general transcription factors.</text>
</comment>
<keyword evidence="1" id="KW-0479">Metal-binding</keyword>
<feature type="region of interest" description="Disordered" evidence="8">
    <location>
        <begin position="1"/>
        <end position="23"/>
    </location>
</feature>
<dbReference type="Pfam" id="PF10156">
    <property type="entry name" value="Med17"/>
    <property type="match status" value="1"/>
</dbReference>
<dbReference type="GO" id="GO:0008270">
    <property type="term" value="F:zinc ion binding"/>
    <property type="evidence" value="ECO:0007669"/>
    <property type="project" value="InterPro"/>
</dbReference>
<dbReference type="Gene3D" id="6.10.250.2620">
    <property type="match status" value="1"/>
</dbReference>
<evidence type="ECO:0000313" key="10">
    <source>
        <dbReference type="EMBL" id="OAG36808.1"/>
    </source>
</evidence>
<organism evidence="10 11">
    <name type="scientific">Fonsecaea monophora</name>
    <dbReference type="NCBI Taxonomy" id="254056"/>
    <lineage>
        <taxon>Eukaryota</taxon>
        <taxon>Fungi</taxon>
        <taxon>Dikarya</taxon>
        <taxon>Ascomycota</taxon>
        <taxon>Pezizomycotina</taxon>
        <taxon>Eurotiomycetes</taxon>
        <taxon>Chaetothyriomycetidae</taxon>
        <taxon>Chaetothyriales</taxon>
        <taxon>Herpotrichiellaceae</taxon>
        <taxon>Fonsecaea</taxon>
    </lineage>
</organism>
<keyword evidence="2" id="KW-0862">Zinc</keyword>
<keyword evidence="3 7" id="KW-0805">Transcription regulation</keyword>
<dbReference type="InterPro" id="IPR051430">
    <property type="entry name" value="Fungal_TF_Env_Response"/>
</dbReference>
<dbReference type="EMBL" id="LVKK01000083">
    <property type="protein sequence ID" value="OAG36808.1"/>
    <property type="molecule type" value="Genomic_DNA"/>
</dbReference>
<dbReference type="PANTHER" id="PTHR31944:SF131">
    <property type="entry name" value="HEME-RESPONSIVE ZINC FINGER TRANSCRIPTION FACTOR HAP1"/>
    <property type="match status" value="1"/>
</dbReference>
<dbReference type="Proteomes" id="UP000077002">
    <property type="component" value="Unassembled WGS sequence"/>
</dbReference>
<comment type="similarity">
    <text evidence="7">Belongs to the Mediator complex subunit 17 family.</text>
</comment>
<evidence type="ECO:0000256" key="6">
    <source>
        <dbReference type="ARBA" id="ARBA00023242"/>
    </source>
</evidence>
<dbReference type="AlphaFoldDB" id="A0A177EXX4"/>
<dbReference type="Pfam" id="PF04082">
    <property type="entry name" value="Fungal_trans"/>
    <property type="match status" value="1"/>
</dbReference>
<keyword evidence="5 7" id="KW-0804">Transcription</keyword>
<dbReference type="PANTHER" id="PTHR31944">
    <property type="entry name" value="HEME-RESPONSIVE ZINC FINGER TRANSCRIPTION FACTOR HAP1"/>
    <property type="match status" value="1"/>
</dbReference>
<evidence type="ECO:0000256" key="7">
    <source>
        <dbReference type="RuleBase" id="RU364140"/>
    </source>
</evidence>
<evidence type="ECO:0000256" key="1">
    <source>
        <dbReference type="ARBA" id="ARBA00022723"/>
    </source>
</evidence>
<dbReference type="SMART" id="SM00906">
    <property type="entry name" value="Fungal_trans"/>
    <property type="match status" value="1"/>
</dbReference>
<gene>
    <name evidence="7" type="primary">MED17</name>
    <name evidence="10" type="ORF">AYO21_08981</name>
</gene>
<evidence type="ECO:0000256" key="4">
    <source>
        <dbReference type="ARBA" id="ARBA00023125"/>
    </source>
</evidence>
<evidence type="ECO:0000256" key="8">
    <source>
        <dbReference type="SAM" id="MobiDB-lite"/>
    </source>
</evidence>
<dbReference type="GO" id="GO:0003712">
    <property type="term" value="F:transcription coregulator activity"/>
    <property type="evidence" value="ECO:0007669"/>
    <property type="project" value="InterPro"/>
</dbReference>
<dbReference type="InterPro" id="IPR019313">
    <property type="entry name" value="Mediator_Med17"/>
</dbReference>
<sequence>MSELDTISLLIPPEPSSKPHDLQAQIQQIIAQKGHFRHVTQSSLLAEIQGEATAPDAVQVDREDEPQAEDDTPQKRQERVWKRRDEMLERINYAQNEVLCALDFVSFLISRQSIPAQHSMSPALQQAVPVGTLASRVLKDRPIPPSTKRRLAAVSQGWRAEGFHSASQKLAAASGRLQTEAEREAEYWHQIADLNSRGWSVSRLPRDRKAIGVHFGFSESAPQFRDRGFALLRQGSDGSVVLDRQVGLKKRKRLGVYVVRDGIKTGAFDLQTTEPSGTTELDQSLNDYRNAIFEEELFYEICREARLVANQGITTRSQSVEVNVGGEYHLLLVSSSEEEDVTSPNAADNLTAQFVAISLRLLLIAAHEQNLIRRSQKPPPMTLKARPIPEYALLRPILAHLRHRAEAATFWDRCRALLGAFKRADLPISVSMEASNATVFQSLQMEPPNTMLAGLMVPVKTSFKIHLTAQRKLQIGLATFLGPALFGSRYEISSIDFGLATIASSHHETRDEALSFIRHILLLDLVAHSETLALEVQAATRSELDKSKQTEWAVSQPHDGELSLYDAQEAIEKLQISVQHESICVKLSPLQKTAAVLSDEIGNATDNESLARLKWEIGSLLQKCKYLSRGIKLSQLSRHSLFTQAHPSIAKEFADQMVHLYLAYFESVFRILHIPSFWIEYEKYWSAPTEADTITQLKIQLVAAIGTVVTQDATKTTGTYSTACQWLYAAQDWLAGPMKKNRISIGSLQIQCLLILARQALSVGGDVVWISMGTVVRTAMQMGLHRDPKHFKSIGILESEVRRRLWATLLELDIQSALDAGVPPTLSVHDFDTEPPSNINDKDIDEQTEALQEHPATTATDSSLQRFLLQALRPRLEVARRMNGLVPAVSETSYKEFCTLTTTIISACRACSSHIPRTSSLDAASFHHHLADLLLRRFILHLHRPLASRARSNPLYYFSRKMSLDAAMAILIPVPKNPEFARLVLVGAGMFKNRMIHASLAVASELLTDVEEQSPLEYPTPSREPSAYRKMLTDALQEALRQSTERIRLGETNVKLRMKLSMALRQTEVAAGETSSSMQQLAQAAKESLEFSYAIIQERATAEGVDIEAGGRSGMYEDVDLDDFDPEHFSLDPNFSLDDLFFLPTDLDVNGVARLPQM</sequence>
<feature type="region of interest" description="Disordered" evidence="8">
    <location>
        <begin position="51"/>
        <end position="77"/>
    </location>
</feature>
<feature type="domain" description="Xylanolytic transcriptional activator regulatory" evidence="9">
    <location>
        <begin position="768"/>
        <end position="842"/>
    </location>
</feature>
<evidence type="ECO:0000256" key="3">
    <source>
        <dbReference type="ARBA" id="ARBA00023015"/>
    </source>
</evidence>
<keyword evidence="7" id="KW-0010">Activator</keyword>